<proteinExistence type="predicted"/>
<sequence length="333" mass="38137">MATLISYDNGMSTGKLIFWHEGKEHRLSFPSVATEVQFETPETLVINDRILNFREGLTAVRLGHKTKAEKIHRDLLHRAMFEVYKITGETEFDISTNCSLDSMKYDDGLGVYEYQAELREIKAKEFRGEEVTLKINNLKVYPECVVGGLTIKELRVKDTEEIIFFDIGSMNFQISRMLNASINYQESYATTHGMNSIYMKTADIVKTQVKGLSTPAAIEIYLKRVSSGAMQPIKEADECILRHLINNTFVEIDERLNEINPTMFAKYVFLGGGSVALKRFIEAKFTDKAESGDLYFVEEPYFANALGMYRRAAKQFGYEMPKSEKRKVKRVKK</sequence>
<dbReference type="Proteomes" id="UP000776700">
    <property type="component" value="Unassembled WGS sequence"/>
</dbReference>
<dbReference type="EMBL" id="DYUB01000070">
    <property type="protein sequence ID" value="HJG95846.1"/>
    <property type="molecule type" value="Genomic_DNA"/>
</dbReference>
<evidence type="ECO:0008006" key="3">
    <source>
        <dbReference type="Google" id="ProtNLM"/>
    </source>
</evidence>
<name>A0A921SYR0_9FIRM</name>
<reference evidence="1" key="1">
    <citation type="journal article" date="2021" name="PeerJ">
        <title>Extensive microbial diversity within the chicken gut microbiome revealed by metagenomics and culture.</title>
        <authorList>
            <person name="Gilroy R."/>
            <person name="Ravi A."/>
            <person name="Getino M."/>
            <person name="Pursley I."/>
            <person name="Horton D.L."/>
            <person name="Alikhan N.F."/>
            <person name="Baker D."/>
            <person name="Gharbi K."/>
            <person name="Hall N."/>
            <person name="Watson M."/>
            <person name="Adriaenssens E.M."/>
            <person name="Foster-Nyarko E."/>
            <person name="Jarju S."/>
            <person name="Secka A."/>
            <person name="Antonio M."/>
            <person name="Oren A."/>
            <person name="Chaudhuri R.R."/>
            <person name="La Ragione R."/>
            <person name="Hildebrand F."/>
            <person name="Pallen M.J."/>
        </authorList>
    </citation>
    <scope>NUCLEOTIDE SEQUENCE</scope>
    <source>
        <strain evidence="1">1277</strain>
    </source>
</reference>
<organism evidence="1 2">
    <name type="scientific">Romboutsia timonensis</name>
    <dbReference type="NCBI Taxonomy" id="1776391"/>
    <lineage>
        <taxon>Bacteria</taxon>
        <taxon>Bacillati</taxon>
        <taxon>Bacillota</taxon>
        <taxon>Clostridia</taxon>
        <taxon>Peptostreptococcales</taxon>
        <taxon>Peptostreptococcaceae</taxon>
        <taxon>Romboutsia</taxon>
    </lineage>
</organism>
<dbReference type="SUPFAM" id="SSF53067">
    <property type="entry name" value="Actin-like ATPase domain"/>
    <property type="match status" value="1"/>
</dbReference>
<dbReference type="InterPro" id="IPR043129">
    <property type="entry name" value="ATPase_NBD"/>
</dbReference>
<gene>
    <name evidence="1" type="ORF">K8V90_01935</name>
</gene>
<evidence type="ECO:0000313" key="2">
    <source>
        <dbReference type="Proteomes" id="UP000776700"/>
    </source>
</evidence>
<accession>A0A921SYR0</accession>
<evidence type="ECO:0000313" key="1">
    <source>
        <dbReference type="EMBL" id="HJG95846.1"/>
    </source>
</evidence>
<protein>
    <recommendedName>
        <fullName evidence="3">ParM/StbA family protein</fullName>
    </recommendedName>
</protein>
<reference evidence="1" key="2">
    <citation type="submission" date="2021-09" db="EMBL/GenBank/DDBJ databases">
        <authorList>
            <person name="Gilroy R."/>
        </authorList>
    </citation>
    <scope>NUCLEOTIDE SEQUENCE</scope>
    <source>
        <strain evidence="1">1277</strain>
    </source>
</reference>
<dbReference type="AlphaFoldDB" id="A0A921SYR0"/>
<dbReference type="CDD" id="cd10227">
    <property type="entry name" value="ASKHA_NBD_ParM-like"/>
    <property type="match status" value="1"/>
</dbReference>
<dbReference type="Gene3D" id="3.30.420.40">
    <property type="match status" value="2"/>
</dbReference>
<comment type="caution">
    <text evidence="1">The sequence shown here is derived from an EMBL/GenBank/DDBJ whole genome shotgun (WGS) entry which is preliminary data.</text>
</comment>